<accession>A0AA42HV39</accession>
<feature type="region of interest" description="Disordered" evidence="1">
    <location>
        <begin position="223"/>
        <end position="252"/>
    </location>
</feature>
<feature type="region of interest" description="Disordered" evidence="1">
    <location>
        <begin position="1"/>
        <end position="71"/>
    </location>
</feature>
<dbReference type="Pfam" id="PF03432">
    <property type="entry name" value="Relaxase"/>
    <property type="match status" value="1"/>
</dbReference>
<gene>
    <name evidence="3" type="ORF">N7330_17820</name>
</gene>
<feature type="compositionally biased region" description="Basic and acidic residues" evidence="1">
    <location>
        <begin position="1"/>
        <end position="14"/>
    </location>
</feature>
<name>A0AA42HV39_9BURK</name>
<evidence type="ECO:0000313" key="3">
    <source>
        <dbReference type="EMBL" id="MDH0364888.1"/>
    </source>
</evidence>
<dbReference type="InterPro" id="IPR021795">
    <property type="entry name" value="DUF3363"/>
</dbReference>
<comment type="caution">
    <text evidence="3">The sequence shown here is derived from an EMBL/GenBank/DDBJ whole genome shotgun (WGS) entry which is preliminary data.</text>
</comment>
<sequence length="638" mass="70670">MIKKSDAGEKEPSGKVKVTANAKPKNDSQGFAKAFRSLRNIVSQSKKAGSGGSNRSSRPSRGAPTVKVGTSMQRCSVRVTYANNKGDGQWAAHGKYIARESASLENQIESAPAKNGEEKELATQEEINNEQQGREPDAYGAGRVAGIDPSARDRILRNGRDSALYKPYIGEHYERGLAPKSINSLRSLSGISLARIGAKRAEMLLPGDARNQLESGRAERHSILRRGSDGKSGAPKSGKQVKKPAQGFGSDGDSMDIAGTLDAWQKSNDDHLFKLIISPEFGERMDLQRHTKELVKQMEKDTGTRLQWVAVEHFNTEHPHVHLAIRGVDDRGQPLRLGKEYIKTGIRANAQRLATNQLGYRTHEDMRLAAERQVTQQRFTELDRSLRNKSQPVTEGHKLDYSTPIPKAQHIREARLREIRRLQQLCTMGLARKTGPLTWVVDRSFEQALRQIQIGNDRLKSLHEQRHTLSDPRLPLVATELRNVRRLSGKVIGTGLDESRGIPYLLLEGTDAKVHYLYQDGALNEARRKGQLQPGAFVEIERQFIQGGDGRKRAQIVVTDRGPAEALLTDQKHLARDALRAAKGQPSLPRESGYGGWLGRYHKAVAKRAQELVNGGQLKPGPNGYEYAARGKSGGIQR</sequence>
<dbReference type="Proteomes" id="UP001158297">
    <property type="component" value="Unassembled WGS sequence"/>
</dbReference>
<reference evidence="3" key="1">
    <citation type="submission" date="2022-09" db="EMBL/GenBank/DDBJ databases">
        <title>Intensive care unit water sources are persistently colonized with multi-drug resistant bacteria and are the site of extensive horizontal gene transfer of antibiotic resistance genes.</title>
        <authorList>
            <person name="Diorio-Toth L."/>
        </authorList>
    </citation>
    <scope>NUCLEOTIDE SEQUENCE</scope>
    <source>
        <strain evidence="3">GD04130</strain>
    </source>
</reference>
<evidence type="ECO:0000256" key="1">
    <source>
        <dbReference type="SAM" id="MobiDB-lite"/>
    </source>
</evidence>
<evidence type="ECO:0000259" key="2">
    <source>
        <dbReference type="Pfam" id="PF03432"/>
    </source>
</evidence>
<protein>
    <submittedName>
        <fullName evidence="3">DUF3363 domain-containing protein</fullName>
    </submittedName>
</protein>
<proteinExistence type="predicted"/>
<dbReference type="AlphaFoldDB" id="A0AA42HV39"/>
<evidence type="ECO:0000313" key="4">
    <source>
        <dbReference type="Proteomes" id="UP001158297"/>
    </source>
</evidence>
<feature type="domain" description="MobA/VirD2-like nuclease" evidence="2">
    <location>
        <begin position="260"/>
        <end position="339"/>
    </location>
</feature>
<feature type="region of interest" description="Disordered" evidence="1">
    <location>
        <begin position="107"/>
        <end position="147"/>
    </location>
</feature>
<dbReference type="EMBL" id="JAODZU010000029">
    <property type="protein sequence ID" value="MDH0364888.1"/>
    <property type="molecule type" value="Genomic_DNA"/>
</dbReference>
<dbReference type="RefSeq" id="WP_279823146.1">
    <property type="nucleotide sequence ID" value="NZ_JAOCET010000002.1"/>
</dbReference>
<feature type="region of interest" description="Disordered" evidence="1">
    <location>
        <begin position="616"/>
        <end position="638"/>
    </location>
</feature>
<dbReference type="InterPro" id="IPR005094">
    <property type="entry name" value="Endonuclease_MobA/VirD2"/>
</dbReference>
<feature type="compositionally biased region" description="Low complexity" evidence="1">
    <location>
        <begin position="45"/>
        <end position="64"/>
    </location>
</feature>
<dbReference type="Pfam" id="PF11843">
    <property type="entry name" value="DUF3363"/>
    <property type="match status" value="1"/>
</dbReference>
<organism evidence="3 4">
    <name type="scientific">Comamonas aquatica</name>
    <dbReference type="NCBI Taxonomy" id="225991"/>
    <lineage>
        <taxon>Bacteria</taxon>
        <taxon>Pseudomonadati</taxon>
        <taxon>Pseudomonadota</taxon>
        <taxon>Betaproteobacteria</taxon>
        <taxon>Burkholderiales</taxon>
        <taxon>Comamonadaceae</taxon>
        <taxon>Comamonas</taxon>
    </lineage>
</organism>